<comment type="caution">
    <text evidence="3">The sequence shown here is derived from an EMBL/GenBank/DDBJ whole genome shotgun (WGS) entry which is preliminary data.</text>
</comment>
<reference evidence="3" key="1">
    <citation type="submission" date="2022-05" db="EMBL/GenBank/DDBJ databases">
        <title>Schlegelella sp. nov., isolated from mangrove soil.</title>
        <authorList>
            <person name="Liu Y."/>
            <person name="Ge X."/>
            <person name="Liu W."/>
        </authorList>
    </citation>
    <scope>NUCLEOTIDE SEQUENCE</scope>
    <source>
        <strain evidence="3">S2-27</strain>
    </source>
</reference>
<dbReference type="Proteomes" id="UP001165541">
    <property type="component" value="Unassembled WGS sequence"/>
</dbReference>
<evidence type="ECO:0000259" key="2">
    <source>
        <dbReference type="Pfam" id="PF03795"/>
    </source>
</evidence>
<comment type="similarity">
    <text evidence="1">Belongs to the YciI family.</text>
</comment>
<evidence type="ECO:0000256" key="1">
    <source>
        <dbReference type="ARBA" id="ARBA00007689"/>
    </source>
</evidence>
<dbReference type="InterPro" id="IPR005545">
    <property type="entry name" value="YCII"/>
</dbReference>
<dbReference type="Gene3D" id="3.30.70.1060">
    <property type="entry name" value="Dimeric alpha+beta barrel"/>
    <property type="match status" value="1"/>
</dbReference>
<dbReference type="RefSeq" id="WP_251777145.1">
    <property type="nucleotide sequence ID" value="NZ_JAMKFE010000003.1"/>
</dbReference>
<sequence>MLYSILIYGSEAHVAAWAPDQEDDVLGRHAELRQQLRAEGRMGPVMRLAPDAAGTVLRVGSGEPLVTDGPFAETKEQLMGLYFLECATLDDAVAAARRLSFETGVFEIRPVVWFDPGMLPPHTP</sequence>
<dbReference type="PANTHER" id="PTHR35174">
    <property type="entry name" value="BLL7171 PROTEIN-RELATED"/>
    <property type="match status" value="1"/>
</dbReference>
<dbReference type="InterPro" id="IPR011008">
    <property type="entry name" value="Dimeric_a/b-barrel"/>
</dbReference>
<protein>
    <submittedName>
        <fullName evidence="3">YciI family protein</fullName>
    </submittedName>
</protein>
<dbReference type="PANTHER" id="PTHR35174:SF3">
    <property type="entry name" value="BLL7171 PROTEIN"/>
    <property type="match status" value="1"/>
</dbReference>
<dbReference type="Pfam" id="PF03795">
    <property type="entry name" value="YCII"/>
    <property type="match status" value="1"/>
</dbReference>
<proteinExistence type="inferred from homology"/>
<evidence type="ECO:0000313" key="4">
    <source>
        <dbReference type="Proteomes" id="UP001165541"/>
    </source>
</evidence>
<dbReference type="EMBL" id="JAMKFE010000003">
    <property type="protein sequence ID" value="MCM5678953.1"/>
    <property type="molecule type" value="Genomic_DNA"/>
</dbReference>
<keyword evidence="4" id="KW-1185">Reference proteome</keyword>
<name>A0ABT0YJQ2_9BURK</name>
<evidence type="ECO:0000313" key="3">
    <source>
        <dbReference type="EMBL" id="MCM5678953.1"/>
    </source>
</evidence>
<feature type="domain" description="YCII-related" evidence="2">
    <location>
        <begin position="1"/>
        <end position="114"/>
    </location>
</feature>
<accession>A0ABT0YJQ2</accession>
<organism evidence="3 4">
    <name type="scientific">Caldimonas mangrovi</name>
    <dbReference type="NCBI Taxonomy" id="2944811"/>
    <lineage>
        <taxon>Bacteria</taxon>
        <taxon>Pseudomonadati</taxon>
        <taxon>Pseudomonadota</taxon>
        <taxon>Betaproteobacteria</taxon>
        <taxon>Burkholderiales</taxon>
        <taxon>Sphaerotilaceae</taxon>
        <taxon>Caldimonas</taxon>
    </lineage>
</organism>
<dbReference type="SUPFAM" id="SSF54909">
    <property type="entry name" value="Dimeric alpha+beta barrel"/>
    <property type="match status" value="1"/>
</dbReference>
<gene>
    <name evidence="3" type="ORF">M8A51_05345</name>
</gene>